<feature type="transmembrane region" description="Helical" evidence="1">
    <location>
        <begin position="143"/>
        <end position="163"/>
    </location>
</feature>
<evidence type="ECO:0000313" key="3">
    <source>
        <dbReference type="Proteomes" id="UP000218615"/>
    </source>
</evidence>
<dbReference type="EMBL" id="FZMP01000004">
    <property type="protein sequence ID" value="SNQ58950.1"/>
    <property type="molecule type" value="Genomic_DNA"/>
</dbReference>
<evidence type="ECO:0000256" key="1">
    <source>
        <dbReference type="SAM" id="Phobius"/>
    </source>
</evidence>
<feature type="transmembrane region" description="Helical" evidence="1">
    <location>
        <begin position="105"/>
        <end position="123"/>
    </location>
</feature>
<organism evidence="2 3">
    <name type="scientific">Candidatus Methanoperedens nitratireducens</name>
    <dbReference type="NCBI Taxonomy" id="1392998"/>
    <lineage>
        <taxon>Archaea</taxon>
        <taxon>Methanobacteriati</taxon>
        <taxon>Methanobacteriota</taxon>
        <taxon>Stenosarchaea group</taxon>
        <taxon>Methanomicrobia</taxon>
        <taxon>Methanosarcinales</taxon>
        <taxon>ANME-2 cluster</taxon>
        <taxon>Candidatus Methanoperedentaceae</taxon>
        <taxon>Candidatus Methanoperedens</taxon>
    </lineage>
</organism>
<gene>
    <name evidence="2" type="ORF">MNV_1010007</name>
</gene>
<protein>
    <submittedName>
        <fullName evidence="2">Uncharacterized protein</fullName>
    </submittedName>
</protein>
<proteinExistence type="predicted"/>
<evidence type="ECO:0000313" key="2">
    <source>
        <dbReference type="EMBL" id="SNQ58950.1"/>
    </source>
</evidence>
<dbReference type="Proteomes" id="UP000218615">
    <property type="component" value="Unassembled WGS sequence"/>
</dbReference>
<keyword evidence="1" id="KW-0812">Transmembrane</keyword>
<reference evidence="3" key="1">
    <citation type="submission" date="2017-06" db="EMBL/GenBank/DDBJ databases">
        <authorList>
            <person name="Cremers G."/>
        </authorList>
    </citation>
    <scope>NUCLEOTIDE SEQUENCE [LARGE SCALE GENOMIC DNA]</scope>
</reference>
<dbReference type="AlphaFoldDB" id="A0A284VI55"/>
<keyword evidence="1" id="KW-0472">Membrane</keyword>
<name>A0A284VI55_9EURY</name>
<feature type="transmembrane region" description="Helical" evidence="1">
    <location>
        <begin position="20"/>
        <end position="39"/>
    </location>
</feature>
<sequence>MIAKKGDIMGTKNNFEKSQILTMVGGMISVVSVFLPWYSASASAGALGLASSLSVNGMGWVNGSGMLLGLVSGKADWSFQGVGVLALGIACIAVAVFLREKLQSLAMFACGLLIIGGGVVNLQSIGQFSGEFLGATLQSGVGYGLYVVLLGGSVAAAGGLLAWRDLTTK</sequence>
<accession>A0A284VI55</accession>
<keyword evidence="3" id="KW-1185">Reference proteome</keyword>
<feature type="transmembrane region" description="Helical" evidence="1">
    <location>
        <begin position="77"/>
        <end position="98"/>
    </location>
</feature>
<keyword evidence="1" id="KW-1133">Transmembrane helix</keyword>